<gene>
    <name evidence="1" type="ORF">PR048_020323</name>
</gene>
<protein>
    <submittedName>
        <fullName evidence="1">Uncharacterized protein</fullName>
    </submittedName>
</protein>
<comment type="caution">
    <text evidence="1">The sequence shown here is derived from an EMBL/GenBank/DDBJ whole genome shotgun (WGS) entry which is preliminary data.</text>
</comment>
<organism evidence="1 2">
    <name type="scientific">Dryococelus australis</name>
    <dbReference type="NCBI Taxonomy" id="614101"/>
    <lineage>
        <taxon>Eukaryota</taxon>
        <taxon>Metazoa</taxon>
        <taxon>Ecdysozoa</taxon>
        <taxon>Arthropoda</taxon>
        <taxon>Hexapoda</taxon>
        <taxon>Insecta</taxon>
        <taxon>Pterygota</taxon>
        <taxon>Neoptera</taxon>
        <taxon>Polyneoptera</taxon>
        <taxon>Phasmatodea</taxon>
        <taxon>Verophasmatodea</taxon>
        <taxon>Anareolatae</taxon>
        <taxon>Phasmatidae</taxon>
        <taxon>Eurycanthinae</taxon>
        <taxon>Dryococelus</taxon>
    </lineage>
</organism>
<proteinExistence type="predicted"/>
<dbReference type="Proteomes" id="UP001159363">
    <property type="component" value="Chromosome 6"/>
</dbReference>
<dbReference type="EMBL" id="JARBHB010000007">
    <property type="protein sequence ID" value="KAJ8879715.1"/>
    <property type="molecule type" value="Genomic_DNA"/>
</dbReference>
<evidence type="ECO:0000313" key="1">
    <source>
        <dbReference type="EMBL" id="KAJ8879715.1"/>
    </source>
</evidence>
<reference evidence="1 2" key="1">
    <citation type="submission" date="2023-02" db="EMBL/GenBank/DDBJ databases">
        <title>LHISI_Scaffold_Assembly.</title>
        <authorList>
            <person name="Stuart O.P."/>
            <person name="Cleave R."/>
            <person name="Magrath M.J.L."/>
            <person name="Mikheyev A.S."/>
        </authorList>
    </citation>
    <scope>NUCLEOTIDE SEQUENCE [LARGE SCALE GENOMIC DNA]</scope>
    <source>
        <strain evidence="1">Daus_M_001</strain>
        <tissue evidence="1">Leg muscle</tissue>
    </source>
</reference>
<sequence length="567" mass="63648">MANGTTVPQPLVLVLGHTIPIYCGTFSPLELWHSDEVWHVGYRCCVSWTSVGMKLRWCNIAKTVHIGPDPRARFRRYIPLPSNPDCIFGWLDGCPFQGHTPHYRSNTTKTCSAPHTRSAYTSPECVFCWLEDCPLQDHTPPPLTPSPEHMFSEMIAASARNGGFPQDQTQFNSAHEVYLPGAPLALPRRAYVRSAPGRPPSGRRTTASVQFSGWGGATGCCTRESLTCDRADCAISRGGGPRHTSLNPFIPPPQPLRHTCSSGARDHVGAMCAGLVEVPICRALVKSTLRSLRSIPSNLFDWLYKAHSRGPPGKSCTSLLEMYASCPNCDRILPDILTFVRVRSLIALHKRDELPYLPKEFLLTLPTVGRDSLPCKECSKVCTITSVPEMPHRSGWCKARRAALAVTNFPVEDSVQVFYWLAVPSDEEAGPEYDDNDEQTKVFTYLPPCQWKHLDHTTQLAYSQQQQLHGLRWNDGNIPYGDMHKVLEEATIPDCPVFVYRQESAMRRVLRQNVLIDPENITLRVTQPPYVHTTLTPFQHLLRQVHVWKPCRPDIFRVKSTNDGFAM</sequence>
<keyword evidence="2" id="KW-1185">Reference proteome</keyword>
<evidence type="ECO:0000313" key="2">
    <source>
        <dbReference type="Proteomes" id="UP001159363"/>
    </source>
</evidence>
<name>A0ABQ9H633_9NEOP</name>
<accession>A0ABQ9H633</accession>